<feature type="compositionally biased region" description="Polar residues" evidence="14">
    <location>
        <begin position="1"/>
        <end position="19"/>
    </location>
</feature>
<evidence type="ECO:0000256" key="14">
    <source>
        <dbReference type="SAM" id="MobiDB-lite"/>
    </source>
</evidence>
<dbReference type="Gene3D" id="6.10.140.1730">
    <property type="match status" value="1"/>
</dbReference>
<keyword evidence="7 13" id="KW-0949">S-adenosyl-L-methionine</keyword>
<evidence type="ECO:0000256" key="1">
    <source>
        <dbReference type="ARBA" id="ARBA00004141"/>
    </source>
</evidence>
<proteinExistence type="inferred from homology"/>
<dbReference type="Pfam" id="PF01779">
    <property type="entry name" value="Ribosomal_L29e"/>
    <property type="match status" value="1"/>
</dbReference>
<dbReference type="GO" id="GO:0032259">
    <property type="term" value="P:methylation"/>
    <property type="evidence" value="ECO:0007669"/>
    <property type="project" value="UniProtKB-KW"/>
</dbReference>
<comment type="similarity">
    <text evidence="3">Belongs to the eukaryotic ribosomal protein eL29 family.</text>
</comment>
<dbReference type="EMBL" id="KZ819604">
    <property type="protein sequence ID" value="PWN33903.1"/>
    <property type="molecule type" value="Genomic_DNA"/>
</dbReference>
<evidence type="ECO:0000256" key="10">
    <source>
        <dbReference type="ARBA" id="ARBA00022989"/>
    </source>
</evidence>
<dbReference type="AlphaFoldDB" id="A0A316VCC6"/>
<keyword evidence="13" id="KW-0256">Endoplasmic reticulum</keyword>
<dbReference type="PANTHER" id="PTHR12714">
    <property type="entry name" value="PROTEIN-S ISOPRENYLCYSTEINE O-METHYLTRANSFERASE"/>
    <property type="match status" value="1"/>
</dbReference>
<keyword evidence="11 13" id="KW-0472">Membrane</keyword>
<dbReference type="InParanoid" id="A0A316VCC6"/>
<sequence length="319" mass="35671">MKTHSTTNGKTATTDMNGSNGNGVDAAHPLAGHARTTANQKTTQPSKKTRGWISWLWSPGTSTPIPAHLSLAALRIALTAFFLGTLAGLVLPQALNIISNLTHWVLRSPSSKLEIAERQSPFSYSQLHFYLLAWATFHLLEFVITARYNATRLFADSFLISNGITYHLAHLFGLTEFILEARFAPQGFKSFAWYTVLGMMMILIGQTIRSLAMVHCADNFSHEVATRKRDDHKLVTDGIYRISRHPSYAGFFYWALGTQIMLGNPLSVKAHRNGIKKPRTNKYPSLRGVNPKFLRNQRYAKHGTEKAVREFRAGARQTA</sequence>
<dbReference type="EC" id="2.1.1.100" evidence="4 13"/>
<evidence type="ECO:0000313" key="16">
    <source>
        <dbReference type="Proteomes" id="UP000245771"/>
    </source>
</evidence>
<feature type="transmembrane region" description="Helical" evidence="13">
    <location>
        <begin position="72"/>
        <end position="91"/>
    </location>
</feature>
<keyword evidence="16" id="KW-1185">Reference proteome</keyword>
<reference evidence="15 16" key="1">
    <citation type="journal article" date="2018" name="Mol. Biol. Evol.">
        <title>Broad Genomic Sampling Reveals a Smut Pathogenic Ancestry of the Fungal Clade Ustilaginomycotina.</title>
        <authorList>
            <person name="Kijpornyongpan T."/>
            <person name="Mondo S.J."/>
            <person name="Barry K."/>
            <person name="Sandor L."/>
            <person name="Lee J."/>
            <person name="Lipzen A."/>
            <person name="Pangilinan J."/>
            <person name="LaButti K."/>
            <person name="Hainaut M."/>
            <person name="Henrissat B."/>
            <person name="Grigoriev I.V."/>
            <person name="Spatafora J.W."/>
            <person name="Aime M.C."/>
        </authorList>
    </citation>
    <scope>NUCLEOTIDE SEQUENCE [LARGE SCALE GENOMIC DNA]</scope>
    <source>
        <strain evidence="15 16">MCA 3882</strain>
    </source>
</reference>
<dbReference type="GO" id="GO:0005840">
    <property type="term" value="C:ribosome"/>
    <property type="evidence" value="ECO:0007669"/>
    <property type="project" value="UniProtKB-KW"/>
</dbReference>
<dbReference type="GO" id="GO:0005789">
    <property type="term" value="C:endoplasmic reticulum membrane"/>
    <property type="evidence" value="ECO:0007669"/>
    <property type="project" value="UniProtKB-SubCell"/>
</dbReference>
<evidence type="ECO:0000256" key="2">
    <source>
        <dbReference type="ARBA" id="ARBA00009140"/>
    </source>
</evidence>
<dbReference type="Proteomes" id="UP000245771">
    <property type="component" value="Unassembled WGS sequence"/>
</dbReference>
<evidence type="ECO:0000256" key="6">
    <source>
        <dbReference type="ARBA" id="ARBA00022679"/>
    </source>
</evidence>
<organism evidence="15 16">
    <name type="scientific">Meira miltonrushii</name>
    <dbReference type="NCBI Taxonomy" id="1280837"/>
    <lineage>
        <taxon>Eukaryota</taxon>
        <taxon>Fungi</taxon>
        <taxon>Dikarya</taxon>
        <taxon>Basidiomycota</taxon>
        <taxon>Ustilaginomycotina</taxon>
        <taxon>Exobasidiomycetes</taxon>
        <taxon>Exobasidiales</taxon>
        <taxon>Brachybasidiaceae</taxon>
        <taxon>Meira</taxon>
    </lineage>
</organism>
<keyword evidence="12" id="KW-0687">Ribonucleoprotein</keyword>
<comment type="catalytic activity">
    <reaction evidence="13">
        <text>[protein]-C-terminal S-[(2E,6E)-farnesyl]-L-cysteine + S-adenosyl-L-methionine = [protein]-C-terminal S-[(2E,6E)-farnesyl]-L-cysteine methyl ester + S-adenosyl-L-homocysteine</text>
        <dbReference type="Rhea" id="RHEA:21672"/>
        <dbReference type="Rhea" id="RHEA-COMP:12125"/>
        <dbReference type="Rhea" id="RHEA-COMP:12126"/>
        <dbReference type="ChEBI" id="CHEBI:57856"/>
        <dbReference type="ChEBI" id="CHEBI:59789"/>
        <dbReference type="ChEBI" id="CHEBI:90510"/>
        <dbReference type="ChEBI" id="CHEBI:90511"/>
        <dbReference type="EC" id="2.1.1.100"/>
    </reaction>
</comment>
<dbReference type="InterPro" id="IPR002673">
    <property type="entry name" value="Ribosomal_eL29"/>
</dbReference>
<evidence type="ECO:0000256" key="7">
    <source>
        <dbReference type="ARBA" id="ARBA00022691"/>
    </source>
</evidence>
<dbReference type="Gene3D" id="1.20.120.1630">
    <property type="match status" value="1"/>
</dbReference>
<dbReference type="PROSITE" id="PS51564">
    <property type="entry name" value="SAM_ICMT"/>
    <property type="match status" value="1"/>
</dbReference>
<dbReference type="GeneID" id="37023618"/>
<feature type="transmembrane region" description="Helical" evidence="13">
    <location>
        <begin position="127"/>
        <end position="146"/>
    </location>
</feature>
<keyword evidence="8 13" id="KW-0812">Transmembrane</keyword>
<keyword evidence="5 13" id="KW-0489">Methyltransferase</keyword>
<dbReference type="Pfam" id="PF04140">
    <property type="entry name" value="ICMT"/>
    <property type="match status" value="1"/>
</dbReference>
<evidence type="ECO:0000256" key="8">
    <source>
        <dbReference type="ARBA" id="ARBA00022692"/>
    </source>
</evidence>
<dbReference type="GO" id="GO:0003735">
    <property type="term" value="F:structural constituent of ribosome"/>
    <property type="evidence" value="ECO:0007669"/>
    <property type="project" value="InterPro"/>
</dbReference>
<comment type="subcellular location">
    <subcellularLocation>
        <location evidence="13">Endoplasmic reticulum membrane</location>
        <topology evidence="13">Multi-pass membrane protein</topology>
    </subcellularLocation>
    <subcellularLocation>
        <location evidence="1">Membrane</location>
        <topology evidence="1">Multi-pass membrane protein</topology>
    </subcellularLocation>
</comment>
<dbReference type="STRING" id="1280837.A0A316VCC6"/>
<dbReference type="OrthoDB" id="422086at2759"/>
<evidence type="ECO:0000256" key="4">
    <source>
        <dbReference type="ARBA" id="ARBA00012151"/>
    </source>
</evidence>
<evidence type="ECO:0000256" key="3">
    <source>
        <dbReference type="ARBA" id="ARBA00010247"/>
    </source>
</evidence>
<accession>A0A316VCC6</accession>
<dbReference type="PANTHER" id="PTHR12714:SF9">
    <property type="entry name" value="PROTEIN-S-ISOPRENYLCYSTEINE O-METHYLTRANSFERASE"/>
    <property type="match status" value="1"/>
</dbReference>
<keyword evidence="6" id="KW-0808">Transferase</keyword>
<evidence type="ECO:0000256" key="12">
    <source>
        <dbReference type="ARBA" id="ARBA00023274"/>
    </source>
</evidence>
<evidence type="ECO:0000256" key="11">
    <source>
        <dbReference type="ARBA" id="ARBA00023136"/>
    </source>
</evidence>
<dbReference type="InterPro" id="IPR007269">
    <property type="entry name" value="ICMT_MeTrfase"/>
</dbReference>
<feature type="region of interest" description="Disordered" evidence="14">
    <location>
        <begin position="1"/>
        <end position="28"/>
    </location>
</feature>
<keyword evidence="9" id="KW-0689">Ribosomal protein</keyword>
<dbReference type="RefSeq" id="XP_025354205.1">
    <property type="nucleotide sequence ID" value="XM_025501837.1"/>
</dbReference>
<evidence type="ECO:0000256" key="9">
    <source>
        <dbReference type="ARBA" id="ARBA00022980"/>
    </source>
</evidence>
<feature type="transmembrane region" description="Helical" evidence="13">
    <location>
        <begin position="191"/>
        <end position="212"/>
    </location>
</feature>
<keyword evidence="10 13" id="KW-1133">Transmembrane helix</keyword>
<feature type="transmembrane region" description="Helical" evidence="13">
    <location>
        <begin position="158"/>
        <end position="179"/>
    </location>
</feature>
<dbReference type="GO" id="GO:1990904">
    <property type="term" value="C:ribonucleoprotein complex"/>
    <property type="evidence" value="ECO:0007669"/>
    <property type="project" value="UniProtKB-KW"/>
</dbReference>
<dbReference type="GO" id="GO:0004671">
    <property type="term" value="F:protein C-terminal S-isoprenylcysteine carboxyl O-methyltransferase activity"/>
    <property type="evidence" value="ECO:0007669"/>
    <property type="project" value="UniProtKB-EC"/>
</dbReference>
<dbReference type="GO" id="GO:0006412">
    <property type="term" value="P:translation"/>
    <property type="evidence" value="ECO:0007669"/>
    <property type="project" value="InterPro"/>
</dbReference>
<evidence type="ECO:0000256" key="5">
    <source>
        <dbReference type="ARBA" id="ARBA00022603"/>
    </source>
</evidence>
<dbReference type="FunCoup" id="A0A316VCC6">
    <property type="interactions" value="234"/>
</dbReference>
<protein>
    <recommendedName>
        <fullName evidence="4 13">Protein-S-isoprenylcysteine O-methyltransferase</fullName>
        <ecNumber evidence="4 13">2.1.1.100</ecNumber>
    </recommendedName>
</protein>
<evidence type="ECO:0000313" key="15">
    <source>
        <dbReference type="EMBL" id="PWN33903.1"/>
    </source>
</evidence>
<dbReference type="InterPro" id="IPR025770">
    <property type="entry name" value="PPMT_MeTrfase"/>
</dbReference>
<name>A0A316VCC6_9BASI</name>
<gene>
    <name evidence="15" type="ORF">FA14DRAFT_191015</name>
</gene>
<evidence type="ECO:0000256" key="13">
    <source>
        <dbReference type="RuleBase" id="RU362022"/>
    </source>
</evidence>
<comment type="similarity">
    <text evidence="2 13">Belongs to the class VI-like SAM-binding methyltransferase superfamily. Isoprenylcysteine carboxyl methyltransferase family.</text>
</comment>